<keyword evidence="3 5" id="KW-0238">DNA-binding</keyword>
<organism evidence="8 9">
    <name type="scientific">Caminibacter mediatlanticus TB-2</name>
    <dbReference type="NCBI Taxonomy" id="391592"/>
    <lineage>
        <taxon>Bacteria</taxon>
        <taxon>Pseudomonadati</taxon>
        <taxon>Campylobacterota</taxon>
        <taxon>Epsilonproteobacteria</taxon>
        <taxon>Nautiliales</taxon>
        <taxon>Nautiliaceae</taxon>
        <taxon>Caminibacter</taxon>
    </lineage>
</organism>
<evidence type="ECO:0000256" key="4">
    <source>
        <dbReference type="ARBA" id="ARBA00023172"/>
    </source>
</evidence>
<evidence type="ECO:0000313" key="8">
    <source>
        <dbReference type="EMBL" id="EDM22952.1"/>
    </source>
</evidence>
<dbReference type="Proteomes" id="UP000003288">
    <property type="component" value="Unassembled WGS sequence"/>
</dbReference>
<evidence type="ECO:0000256" key="3">
    <source>
        <dbReference type="ARBA" id="ARBA00023125"/>
    </source>
</evidence>
<dbReference type="InterPro" id="IPR025269">
    <property type="entry name" value="SAM-like_dom"/>
</dbReference>
<dbReference type="PANTHER" id="PTHR30349">
    <property type="entry name" value="PHAGE INTEGRASE-RELATED"/>
    <property type="match status" value="1"/>
</dbReference>
<dbReference type="GO" id="GO:0015074">
    <property type="term" value="P:DNA integration"/>
    <property type="evidence" value="ECO:0007669"/>
    <property type="project" value="UniProtKB-KW"/>
</dbReference>
<evidence type="ECO:0000256" key="2">
    <source>
        <dbReference type="ARBA" id="ARBA00022908"/>
    </source>
</evidence>
<dbReference type="GO" id="GO:0003677">
    <property type="term" value="F:DNA binding"/>
    <property type="evidence" value="ECO:0007669"/>
    <property type="project" value="UniProtKB-UniRule"/>
</dbReference>
<accession>A0AAI9F0R9</accession>
<dbReference type="Gene3D" id="1.10.443.10">
    <property type="entry name" value="Intergrase catalytic core"/>
    <property type="match status" value="1"/>
</dbReference>
<dbReference type="PROSITE" id="PS51900">
    <property type="entry name" value="CB"/>
    <property type="match status" value="1"/>
</dbReference>
<dbReference type="RefSeq" id="WP_007475654.1">
    <property type="nucleotide sequence ID" value="NZ_ABCJ01000015.1"/>
</dbReference>
<proteinExistence type="inferred from homology"/>
<gene>
    <name evidence="8" type="ORF">CMTB2_05587</name>
</gene>
<evidence type="ECO:0000256" key="1">
    <source>
        <dbReference type="ARBA" id="ARBA00008857"/>
    </source>
</evidence>
<keyword evidence="4" id="KW-0233">DNA recombination</keyword>
<dbReference type="AlphaFoldDB" id="A0AAI9F0R9"/>
<dbReference type="InterPro" id="IPR002104">
    <property type="entry name" value="Integrase_catalytic"/>
</dbReference>
<dbReference type="InterPro" id="IPR010998">
    <property type="entry name" value="Integrase_recombinase_N"/>
</dbReference>
<name>A0AAI9F0R9_9BACT</name>
<dbReference type="PROSITE" id="PS51898">
    <property type="entry name" value="TYR_RECOMBINASE"/>
    <property type="match status" value="1"/>
</dbReference>
<feature type="domain" description="Tyr recombinase" evidence="6">
    <location>
        <begin position="113"/>
        <end position="311"/>
    </location>
</feature>
<comment type="similarity">
    <text evidence="1">Belongs to the 'phage' integrase family.</text>
</comment>
<dbReference type="EMBL" id="ABCJ01000015">
    <property type="protein sequence ID" value="EDM22952.1"/>
    <property type="molecule type" value="Genomic_DNA"/>
</dbReference>
<evidence type="ECO:0000259" key="7">
    <source>
        <dbReference type="PROSITE" id="PS51900"/>
    </source>
</evidence>
<evidence type="ECO:0000313" key="9">
    <source>
        <dbReference type="Proteomes" id="UP000003288"/>
    </source>
</evidence>
<evidence type="ECO:0000259" key="6">
    <source>
        <dbReference type="PROSITE" id="PS51898"/>
    </source>
</evidence>
<dbReference type="InterPro" id="IPR050090">
    <property type="entry name" value="Tyrosine_recombinase_XerCD"/>
</dbReference>
<dbReference type="InterPro" id="IPR013762">
    <property type="entry name" value="Integrase-like_cat_sf"/>
</dbReference>
<reference evidence="8 9" key="1">
    <citation type="journal article" date="2011" name="Stand. Genomic Sci.">
        <title>Draft genome sequence of Caminibacter mediatlanticus strain TB-2, an epsilonproteobacterium isolated from a deep-sea hydrothermal vent.</title>
        <authorList>
            <person name="Giovannelli D."/>
            <person name="Ferriera S."/>
            <person name="Johnson J."/>
            <person name="Kravitz S."/>
            <person name="Perez-Rodriguez I."/>
            <person name="Ricci J."/>
            <person name="O'Brien C."/>
            <person name="Voordeckers J.W."/>
            <person name="Bini E."/>
            <person name="Vetriani C."/>
        </authorList>
    </citation>
    <scope>NUCLEOTIDE SEQUENCE [LARGE SCALE GENOMIC DNA]</scope>
    <source>
        <strain evidence="8 9">TB-2</strain>
    </source>
</reference>
<comment type="caution">
    <text evidence="8">The sequence shown here is derived from an EMBL/GenBank/DDBJ whole genome shotgun (WGS) entry which is preliminary data.</text>
</comment>
<dbReference type="SUPFAM" id="SSF56349">
    <property type="entry name" value="DNA breaking-rejoining enzymes"/>
    <property type="match status" value="1"/>
</dbReference>
<dbReference type="Pfam" id="PF13102">
    <property type="entry name" value="Phage_int_SAM_5"/>
    <property type="match status" value="1"/>
</dbReference>
<dbReference type="GO" id="GO:0006310">
    <property type="term" value="P:DNA recombination"/>
    <property type="evidence" value="ECO:0007669"/>
    <property type="project" value="UniProtKB-KW"/>
</dbReference>
<protein>
    <submittedName>
        <fullName evidence="8">Integrase</fullName>
    </submittedName>
</protein>
<dbReference type="InterPro" id="IPR044068">
    <property type="entry name" value="CB"/>
</dbReference>
<dbReference type="Gene3D" id="1.10.150.130">
    <property type="match status" value="1"/>
</dbReference>
<dbReference type="InterPro" id="IPR011010">
    <property type="entry name" value="DNA_brk_join_enz"/>
</dbReference>
<keyword evidence="2" id="KW-0229">DNA integration</keyword>
<sequence length="315" mass="37338">MKLRKYNEIEKDLEFWLNEAIKDRKLLNQSENTIYTFKNSIEKFIEFCYLERINDYPDLDFKDFNKYFIKNYISYLKDLNYKPSSINTHLKYLYAFFKFISENNEDGVDLLYKLDKIFLKEEKNVIYTFSNEELEKIQLALINKLNLTKSYTTFRNAFIVYLLSLTGARVSEIINLKNDDIKENGEFFYLKLTGKGNKERIVPIEKDYIIDFLEKLQELKDKDNINSEYFLPDKQGYKTAITSIQSFNKTLLKNLGIKGNIHQYRHTFATILLEKGVDINTIKELLGHSSIQTTASYYAKVTDKAKQEAIRKLKE</sequence>
<dbReference type="PANTHER" id="PTHR30349:SF41">
    <property type="entry name" value="INTEGRASE_RECOMBINASE PROTEIN MJ0367-RELATED"/>
    <property type="match status" value="1"/>
</dbReference>
<evidence type="ECO:0000256" key="5">
    <source>
        <dbReference type="PROSITE-ProRule" id="PRU01248"/>
    </source>
</evidence>
<dbReference type="Pfam" id="PF00589">
    <property type="entry name" value="Phage_integrase"/>
    <property type="match status" value="1"/>
</dbReference>
<feature type="domain" description="Core-binding (CB)" evidence="7">
    <location>
        <begin position="11"/>
        <end position="101"/>
    </location>
</feature>